<protein>
    <submittedName>
        <fullName evidence="2 4">Uncharacterized protein</fullName>
    </submittedName>
</protein>
<dbReference type="WBParaSite" id="TTAC_0000472101-mRNA-1">
    <property type="protein sequence ID" value="TTAC_0000472101-mRNA-1"/>
    <property type="gene ID" value="TTAC_0000472101"/>
</dbReference>
<dbReference type="EMBL" id="UYWX01005140">
    <property type="protein sequence ID" value="VDM25492.1"/>
    <property type="molecule type" value="Genomic_DNA"/>
</dbReference>
<gene>
    <name evidence="2" type="ORF">TTAC_LOCUS4705</name>
</gene>
<organism evidence="4">
    <name type="scientific">Hydatigena taeniaeformis</name>
    <name type="common">Feline tapeworm</name>
    <name type="synonym">Taenia taeniaeformis</name>
    <dbReference type="NCBI Taxonomy" id="6205"/>
    <lineage>
        <taxon>Eukaryota</taxon>
        <taxon>Metazoa</taxon>
        <taxon>Spiralia</taxon>
        <taxon>Lophotrochozoa</taxon>
        <taxon>Platyhelminthes</taxon>
        <taxon>Cestoda</taxon>
        <taxon>Eucestoda</taxon>
        <taxon>Cyclophyllidea</taxon>
        <taxon>Taeniidae</taxon>
        <taxon>Hydatigera</taxon>
    </lineage>
</organism>
<evidence type="ECO:0000313" key="2">
    <source>
        <dbReference type="EMBL" id="VDM25492.1"/>
    </source>
</evidence>
<dbReference type="AlphaFoldDB" id="A0A0R3WVD1"/>
<evidence type="ECO:0000313" key="4">
    <source>
        <dbReference type="WBParaSite" id="TTAC_0000472101-mRNA-1"/>
    </source>
</evidence>
<reference evidence="2 3" key="2">
    <citation type="submission" date="2018-11" db="EMBL/GenBank/DDBJ databases">
        <authorList>
            <consortium name="Pathogen Informatics"/>
        </authorList>
    </citation>
    <scope>NUCLEOTIDE SEQUENCE [LARGE SCALE GENOMIC DNA]</scope>
</reference>
<feature type="compositionally biased region" description="Acidic residues" evidence="1">
    <location>
        <begin position="34"/>
        <end position="48"/>
    </location>
</feature>
<dbReference type="Proteomes" id="UP000274429">
    <property type="component" value="Unassembled WGS sequence"/>
</dbReference>
<proteinExistence type="predicted"/>
<evidence type="ECO:0000256" key="1">
    <source>
        <dbReference type="SAM" id="MobiDB-lite"/>
    </source>
</evidence>
<keyword evidence="3" id="KW-1185">Reference proteome</keyword>
<accession>A0A0R3WVD1</accession>
<name>A0A0R3WVD1_HYDTA</name>
<reference evidence="4" key="1">
    <citation type="submission" date="2017-02" db="UniProtKB">
        <authorList>
            <consortium name="WormBaseParasite"/>
        </authorList>
    </citation>
    <scope>IDENTIFICATION</scope>
</reference>
<feature type="region of interest" description="Disordered" evidence="1">
    <location>
        <begin position="34"/>
        <end position="67"/>
    </location>
</feature>
<evidence type="ECO:0000313" key="3">
    <source>
        <dbReference type="Proteomes" id="UP000274429"/>
    </source>
</evidence>
<sequence length="105" mass="11709">MESRFHALGDFLFCFAASKAWCLRMELSLFRWEGEEEVEEEEEEEDDNTGSKGGQLPEVRRRGMGARGVLLREAEEAGRGGREEDAGDTLDVEVGWGVLLVGVES</sequence>